<proteinExistence type="predicted"/>
<evidence type="ECO:0000313" key="4">
    <source>
        <dbReference type="EMBL" id="KTD18306.1"/>
    </source>
</evidence>
<feature type="transmembrane region" description="Helical" evidence="3">
    <location>
        <begin position="473"/>
        <end position="495"/>
    </location>
</feature>
<feature type="coiled-coil region" evidence="1">
    <location>
        <begin position="59"/>
        <end position="86"/>
    </location>
</feature>
<dbReference type="RefSeq" id="WP_058471979.1">
    <property type="nucleotide sequence ID" value="NZ_CAAAIC010000006.1"/>
</dbReference>
<gene>
    <name evidence="4" type="ORF">Ljor_2612</name>
</gene>
<evidence type="ECO:0000256" key="2">
    <source>
        <dbReference type="SAM" id="MobiDB-lite"/>
    </source>
</evidence>
<dbReference type="Proteomes" id="UP000055035">
    <property type="component" value="Unassembled WGS sequence"/>
</dbReference>
<feature type="region of interest" description="Disordered" evidence="2">
    <location>
        <begin position="644"/>
        <end position="674"/>
    </location>
</feature>
<dbReference type="PATRIC" id="fig|456.5.peg.2804"/>
<feature type="compositionally biased region" description="Polar residues" evidence="2">
    <location>
        <begin position="665"/>
        <end position="674"/>
    </location>
</feature>
<sequence>MDSLEVANFLIPGYHILSVKRKNAFITSEAGKKFTEAVQNITDVWKRYKDSSPWWRPFIVDIETDLKRIKENAEATRAALLELIKDSPEYREVVAQIYLKVLPQICPNFGLLNREEQLQLSRMDICESLQQLVIIEQQIGEVKSEMFQQQGMYSRSSESLLDKLEELQQKKTRFTHHWREMFATCEETRALRASIAEQLERKRILSAEKRKQRLQTRAGKLAKFFTSRASEQLSTQLIQGYSNELEKQQPNFRELEKEVLGNFIFRIFQDSTNLPFNYLDLEDLNLLVAYSLAEQVLTDFEARSGGKFNLDGWLEYYAQELNRVLEESLKGRRVLRWKKLQTVAQGQTEILGSLSYLFKNGATERFKEFMNRLSDAHAFIQATGFSTQNESSFLAILDLYNYGRTANQIKEGKDILTSLLSPFRPLYEEYYNIAHYEKDPVLKIVRTVMPLIIVSLMIVLVAALLSSIVIPEIAFIVILIPTILLGLALASKYVTVKEGLYKEVRESYYGGAFEIPEYQVNARMIHSFGGEEPAKTVRKIYIQELQRCDALERSFHERHGLLTNDELEARKANLLLRHTLALEWYDIHDNVDSLGCDKVPQIAFNRLLEIGRRDYQNFEDALAEEFPKLHQQVRDIIREIKESLSSEEASREQEERPQEEAPVTSAGTQETTRMNHFRSNYAPTLFKPVKSLACHERLKTLVASAETVGMAI</sequence>
<keyword evidence="3" id="KW-0812">Transmembrane</keyword>
<evidence type="ECO:0000313" key="5">
    <source>
        <dbReference type="Proteomes" id="UP000055035"/>
    </source>
</evidence>
<evidence type="ECO:0000256" key="1">
    <source>
        <dbReference type="SAM" id="Coils"/>
    </source>
</evidence>
<feature type="compositionally biased region" description="Basic and acidic residues" evidence="2">
    <location>
        <begin position="644"/>
        <end position="659"/>
    </location>
</feature>
<keyword evidence="3" id="KW-1133">Transmembrane helix</keyword>
<feature type="transmembrane region" description="Helical" evidence="3">
    <location>
        <begin position="448"/>
        <end position="467"/>
    </location>
</feature>
<reference evidence="4 5" key="1">
    <citation type="submission" date="2015-11" db="EMBL/GenBank/DDBJ databases">
        <title>Genomic analysis of 38 Legionella species identifies large and diverse effector repertoires.</title>
        <authorList>
            <person name="Burstein D."/>
            <person name="Amaro F."/>
            <person name="Zusman T."/>
            <person name="Lifshitz Z."/>
            <person name="Cohen O."/>
            <person name="Gilbert J.A."/>
            <person name="Pupko T."/>
            <person name="Shuman H.A."/>
            <person name="Segal G."/>
        </authorList>
    </citation>
    <scope>NUCLEOTIDE SEQUENCE [LARGE SCALE GENOMIC DNA]</scope>
    <source>
        <strain evidence="4 5">BL-540</strain>
    </source>
</reference>
<comment type="caution">
    <text evidence="4">The sequence shown here is derived from an EMBL/GenBank/DDBJ whole genome shotgun (WGS) entry which is preliminary data.</text>
</comment>
<keyword evidence="5" id="KW-1185">Reference proteome</keyword>
<dbReference type="OrthoDB" id="5653491at2"/>
<dbReference type="AlphaFoldDB" id="A0A0W0VDX0"/>
<keyword evidence="1" id="KW-0175">Coiled coil</keyword>
<accession>A0A0W0VDX0</accession>
<name>A0A0W0VDX0_9GAMM</name>
<protein>
    <submittedName>
        <fullName evidence="4">Uncharacterized protein</fullName>
    </submittedName>
</protein>
<organism evidence="4 5">
    <name type="scientific">Legionella jordanis</name>
    <dbReference type="NCBI Taxonomy" id="456"/>
    <lineage>
        <taxon>Bacteria</taxon>
        <taxon>Pseudomonadati</taxon>
        <taxon>Pseudomonadota</taxon>
        <taxon>Gammaproteobacteria</taxon>
        <taxon>Legionellales</taxon>
        <taxon>Legionellaceae</taxon>
        <taxon>Legionella</taxon>
    </lineage>
</organism>
<dbReference type="EMBL" id="LNYJ01000011">
    <property type="protein sequence ID" value="KTD18306.1"/>
    <property type="molecule type" value="Genomic_DNA"/>
</dbReference>
<keyword evidence="3" id="KW-0472">Membrane</keyword>
<evidence type="ECO:0000256" key="3">
    <source>
        <dbReference type="SAM" id="Phobius"/>
    </source>
</evidence>